<name>A0A1G2PGB3_9BACT</name>
<proteinExistence type="predicted"/>
<feature type="transmembrane region" description="Helical" evidence="1">
    <location>
        <begin position="47"/>
        <end position="68"/>
    </location>
</feature>
<reference evidence="2 3" key="1">
    <citation type="journal article" date="2016" name="Nat. Commun.">
        <title>Thousands of microbial genomes shed light on interconnected biogeochemical processes in an aquifer system.</title>
        <authorList>
            <person name="Anantharaman K."/>
            <person name="Brown C.T."/>
            <person name="Hug L.A."/>
            <person name="Sharon I."/>
            <person name="Castelle C.J."/>
            <person name="Probst A.J."/>
            <person name="Thomas B.C."/>
            <person name="Singh A."/>
            <person name="Wilkins M.J."/>
            <person name="Karaoz U."/>
            <person name="Brodie E.L."/>
            <person name="Williams K.H."/>
            <person name="Hubbard S.S."/>
            <person name="Banfield J.F."/>
        </authorList>
    </citation>
    <scope>NUCLEOTIDE SEQUENCE [LARGE SCALE GENOMIC DNA]</scope>
</reference>
<keyword evidence="1" id="KW-1133">Transmembrane helix</keyword>
<dbReference type="EMBL" id="MHSR01000013">
    <property type="protein sequence ID" value="OHA46661.1"/>
    <property type="molecule type" value="Genomic_DNA"/>
</dbReference>
<organism evidence="2 3">
    <name type="scientific">Candidatus Terrybacteria bacterium RIFCSPHIGHO2_01_FULL_43_35</name>
    <dbReference type="NCBI Taxonomy" id="1802361"/>
    <lineage>
        <taxon>Bacteria</taxon>
        <taxon>Candidatus Terryibacteriota</taxon>
    </lineage>
</organism>
<accession>A0A1G2PGB3</accession>
<keyword evidence="1" id="KW-0472">Membrane</keyword>
<keyword evidence="1" id="KW-0812">Transmembrane</keyword>
<comment type="caution">
    <text evidence="2">The sequence shown here is derived from an EMBL/GenBank/DDBJ whole genome shotgun (WGS) entry which is preliminary data.</text>
</comment>
<sequence length="69" mass="8013">MSLWFRNCFIVTLYFIFLFSENSFFKILVAASSIFFSFSFSRTPKASTLLGSKVLMFVNMIITSRSFIL</sequence>
<dbReference type="Proteomes" id="UP000178869">
    <property type="component" value="Unassembled WGS sequence"/>
</dbReference>
<evidence type="ECO:0000256" key="1">
    <source>
        <dbReference type="SAM" id="Phobius"/>
    </source>
</evidence>
<gene>
    <name evidence="2" type="ORF">A2828_02035</name>
</gene>
<protein>
    <submittedName>
        <fullName evidence="2">Uncharacterized protein</fullName>
    </submittedName>
</protein>
<evidence type="ECO:0000313" key="2">
    <source>
        <dbReference type="EMBL" id="OHA46661.1"/>
    </source>
</evidence>
<evidence type="ECO:0000313" key="3">
    <source>
        <dbReference type="Proteomes" id="UP000178869"/>
    </source>
</evidence>
<dbReference type="AlphaFoldDB" id="A0A1G2PGB3"/>